<reference evidence="7" key="1">
    <citation type="submission" date="2022-10" db="EMBL/GenBank/DDBJ databases">
        <authorList>
            <person name="Byrne P K."/>
        </authorList>
    </citation>
    <scope>NUCLEOTIDE SEQUENCE</scope>
    <source>
        <strain evidence="7">IFO1815</strain>
    </source>
</reference>
<feature type="region of interest" description="Disordered" evidence="5">
    <location>
        <begin position="888"/>
        <end position="925"/>
    </location>
</feature>
<comment type="subcellular location">
    <subcellularLocation>
        <location evidence="1">Nucleus</location>
    </subcellularLocation>
</comment>
<feature type="compositionally biased region" description="Polar residues" evidence="5">
    <location>
        <begin position="264"/>
        <end position="273"/>
    </location>
</feature>
<dbReference type="GO" id="GO:0033314">
    <property type="term" value="P:mitotic DNA replication checkpoint signaling"/>
    <property type="evidence" value="ECO:0007669"/>
    <property type="project" value="TreeGrafter"/>
</dbReference>
<evidence type="ECO:0000256" key="5">
    <source>
        <dbReference type="SAM" id="MobiDB-lite"/>
    </source>
</evidence>
<feature type="compositionally biased region" description="Basic and acidic residues" evidence="5">
    <location>
        <begin position="70"/>
        <end position="81"/>
    </location>
</feature>
<gene>
    <name evidence="7" type="primary">SMKI03G0090</name>
    <name evidence="7" type="ORF">SMKI_03G0090</name>
</gene>
<dbReference type="GeneID" id="80916749"/>
<proteinExistence type="predicted"/>
<evidence type="ECO:0000256" key="4">
    <source>
        <dbReference type="SAM" id="Coils"/>
    </source>
</evidence>
<dbReference type="InterPro" id="IPR018564">
    <property type="entry name" value="Repl_chkpnt_MRC1_dom"/>
</dbReference>
<keyword evidence="8" id="KW-1185">Reference proteome</keyword>
<feature type="compositionally biased region" description="Polar residues" evidence="5">
    <location>
        <begin position="244"/>
        <end position="257"/>
    </location>
</feature>
<dbReference type="AlphaFoldDB" id="A0AA35IX77"/>
<dbReference type="GO" id="GO:0007095">
    <property type="term" value="P:mitotic G2 DNA damage checkpoint signaling"/>
    <property type="evidence" value="ECO:0007669"/>
    <property type="project" value="TreeGrafter"/>
</dbReference>
<evidence type="ECO:0000256" key="2">
    <source>
        <dbReference type="ARBA" id="ARBA00022553"/>
    </source>
</evidence>
<dbReference type="PANTHER" id="PTHR14396">
    <property type="entry name" value="CLASPIN"/>
    <property type="match status" value="1"/>
</dbReference>
<feature type="compositionally biased region" description="Basic residues" evidence="5">
    <location>
        <begin position="1090"/>
        <end position="1100"/>
    </location>
</feature>
<dbReference type="EMBL" id="OX365759">
    <property type="protein sequence ID" value="CAI4037536.1"/>
    <property type="molecule type" value="Genomic_DNA"/>
</dbReference>
<feature type="compositionally biased region" description="Basic residues" evidence="5">
    <location>
        <begin position="1073"/>
        <end position="1083"/>
    </location>
</feature>
<feature type="coiled-coil region" evidence="4">
    <location>
        <begin position="700"/>
        <end position="734"/>
    </location>
</feature>
<dbReference type="GO" id="GO:0005634">
    <property type="term" value="C:nucleus"/>
    <property type="evidence" value="ECO:0007669"/>
    <property type="project" value="UniProtKB-SubCell"/>
</dbReference>
<evidence type="ECO:0000256" key="3">
    <source>
        <dbReference type="ARBA" id="ARBA00023242"/>
    </source>
</evidence>
<protein>
    <recommendedName>
        <fullName evidence="6">DNA replication checkpoint mediator MRC1 domain-containing protein</fullName>
    </recommendedName>
</protein>
<feature type="domain" description="DNA replication checkpoint mediator MRC1" evidence="6">
    <location>
        <begin position="734"/>
        <end position="873"/>
    </location>
</feature>
<feature type="region of interest" description="Disordered" evidence="5">
    <location>
        <begin position="749"/>
        <end position="768"/>
    </location>
</feature>
<keyword evidence="4" id="KW-0175">Coiled coil</keyword>
<feature type="compositionally biased region" description="Polar residues" evidence="5">
    <location>
        <begin position="893"/>
        <end position="913"/>
    </location>
</feature>
<evidence type="ECO:0000313" key="7">
    <source>
        <dbReference type="EMBL" id="CAI4037536.1"/>
    </source>
</evidence>
<dbReference type="RefSeq" id="XP_056080653.1">
    <property type="nucleotide sequence ID" value="XM_056225697.1"/>
</dbReference>
<name>A0AA35IX77_SACMI</name>
<feature type="compositionally biased region" description="Polar residues" evidence="5">
    <location>
        <begin position="203"/>
        <end position="220"/>
    </location>
</feature>
<feature type="region of interest" description="Disordered" evidence="5">
    <location>
        <begin position="70"/>
        <end position="89"/>
    </location>
</feature>
<feature type="region of interest" description="Disordered" evidence="5">
    <location>
        <begin position="541"/>
        <end position="614"/>
    </location>
</feature>
<keyword evidence="3" id="KW-0539">Nucleus</keyword>
<accession>A0AA35IX77</accession>
<evidence type="ECO:0000256" key="1">
    <source>
        <dbReference type="ARBA" id="ARBA00004123"/>
    </source>
</evidence>
<feature type="region of interest" description="Disordered" evidence="5">
    <location>
        <begin position="195"/>
        <end position="220"/>
    </location>
</feature>
<feature type="compositionally biased region" description="Acidic residues" evidence="5">
    <location>
        <begin position="586"/>
        <end position="605"/>
    </location>
</feature>
<feature type="region of interest" description="Disordered" evidence="5">
    <location>
        <begin position="235"/>
        <end position="273"/>
    </location>
</feature>
<dbReference type="Pfam" id="PF09444">
    <property type="entry name" value="MRC1"/>
    <property type="match status" value="1"/>
</dbReference>
<organism evidence="7 8">
    <name type="scientific">Saccharomyces mikatae IFO 1815</name>
    <dbReference type="NCBI Taxonomy" id="226126"/>
    <lineage>
        <taxon>Eukaryota</taxon>
        <taxon>Fungi</taxon>
        <taxon>Dikarya</taxon>
        <taxon>Ascomycota</taxon>
        <taxon>Saccharomycotina</taxon>
        <taxon>Saccharomycetes</taxon>
        <taxon>Saccharomycetales</taxon>
        <taxon>Saccharomycetaceae</taxon>
        <taxon>Saccharomyces</taxon>
    </lineage>
</organism>
<dbReference type="InterPro" id="IPR024146">
    <property type="entry name" value="Claspin"/>
</dbReference>
<feature type="region of interest" description="Disordered" evidence="5">
    <location>
        <begin position="1069"/>
        <end position="1113"/>
    </location>
</feature>
<sequence>MDDALNALSSLRSKKRVTTYKKVAIHIPDDNDNTDGNLYTNDIVAPPALTGNGFLFANATLNRVKNRLEGGKAPEQEHDNKDDEDEDVSSSQLIANLYEGGEDLEETKSNENDCTGKNCMPTFTQTQRIPVSIQQDKVVDVPIHSVNEEKPTQIIKDDCFVNKIPQAQKLSTTTIKPVATQRIDSDDIITQSQQALPIKPIESPSQGKTATSNDLDVQSSKPPVLTIGKSPLFQPLLTRGPVNQMDTPLESSPNNDETQLDVMPQNTQSDNKTQIDTIPQTTHYEDKTQMDTMSQTLQDGVPHTLKIREIQNELALEDSRRERASNVEYTKPQKTIATKLKFSKESFLADFDDSSSNEDAEIKVESAHPKPLGNEEELHEDKNIEPSINEVTKKTDKRVPLLSSYANNLKREIDSSKCITLDLDSGSDDDDNIVVDDRKLIKDEGALPISQLSKATILNLKARLSKQNQDISQRPLEGRDARLDHNKLFNTLRKASRKQILDHQREVIETKGFKLEDMVKEKELVENLLEQEIIRNKKIRQKEKRREKLENSEFKLSPHDSGSDSGSESSKFALSGNEVTDYELSGSEDEIREEPDNEEEEEEDDIVPKKKKAHHVKRMIDESDSENEAVPKEKVDASVPKRIAINLGHYGDNIEEEVNKFQETNDMNTQQTDKITMERNIVENKAILEDTAVVDEDNINEEADEAIRRELIDKEKLQLRQKELEKAIKLKELKHKGVTNFFEMEAEESDDEWHGIGGADGEGSDEYDSDVEKMIDDYSKNNFNSHEIREMLAAENKEMDVKMINKILYDIKNGGFRNKRAKNSLELELSDDEDDVLQQYRLKRRELMRKRRLEIGDGTKLVKNPKSKAFFESMVEDIMEYKNPFRAEEESNQDITSTATDLDTLDNNSLNVRDSTRNNEKGPVDDKSKKIIISEDFVQKSLSFLKSNNYNEFEMDKELAKMQHGNDDEPIEDLFTLKQHSSIKSFTNSQTDSFTSRTVTTMIDLEKRTEDEDEMENGDSSLVSGFKHPSIVKSFASRTDINDKFKEGNKTVKISKSYKMVGSSKASITYMGKTRKLMAPKRKAGTDQNHHRHKKTKTKTSKLFESGQNSFDS</sequence>
<dbReference type="Proteomes" id="UP001161438">
    <property type="component" value="Chromosome 3"/>
</dbReference>
<feature type="compositionally biased region" description="Basic and acidic residues" evidence="5">
    <location>
        <begin position="544"/>
        <end position="562"/>
    </location>
</feature>
<dbReference type="GO" id="GO:0010997">
    <property type="term" value="F:anaphase-promoting complex binding"/>
    <property type="evidence" value="ECO:0007669"/>
    <property type="project" value="TreeGrafter"/>
</dbReference>
<evidence type="ECO:0000313" key="8">
    <source>
        <dbReference type="Proteomes" id="UP001161438"/>
    </source>
</evidence>
<dbReference type="PANTHER" id="PTHR14396:SF10">
    <property type="entry name" value="CLASPIN"/>
    <property type="match status" value="1"/>
</dbReference>
<evidence type="ECO:0000259" key="6">
    <source>
        <dbReference type="Pfam" id="PF09444"/>
    </source>
</evidence>
<keyword evidence="2" id="KW-0597">Phosphoprotein</keyword>
<feature type="compositionally biased region" description="Basic and acidic residues" evidence="5">
    <location>
        <begin position="914"/>
        <end position="925"/>
    </location>
</feature>